<dbReference type="Gene3D" id="2.40.420.20">
    <property type="match status" value="1"/>
</dbReference>
<dbReference type="PANTHER" id="PTHR30469:SF12">
    <property type="entry name" value="MULTIDRUG RESISTANCE PROTEIN MDTA"/>
    <property type="match status" value="1"/>
</dbReference>
<evidence type="ECO:0000259" key="2">
    <source>
        <dbReference type="Pfam" id="PF25917"/>
    </source>
</evidence>
<comment type="similarity">
    <text evidence="1">Belongs to the membrane fusion protein (MFP) (TC 8.A.1) family.</text>
</comment>
<evidence type="ECO:0000313" key="4">
    <source>
        <dbReference type="Proteomes" id="UP000484164"/>
    </source>
</evidence>
<dbReference type="GO" id="GO:1990281">
    <property type="term" value="C:efflux pump complex"/>
    <property type="evidence" value="ECO:0007669"/>
    <property type="project" value="TreeGrafter"/>
</dbReference>
<dbReference type="Gene3D" id="1.10.287.470">
    <property type="entry name" value="Helix hairpin bin"/>
    <property type="match status" value="1"/>
</dbReference>
<dbReference type="InterPro" id="IPR006143">
    <property type="entry name" value="RND_pump_MFP"/>
</dbReference>
<feature type="domain" description="Multidrug resistance protein MdtA-like barrel-sandwich hybrid" evidence="2">
    <location>
        <begin position="72"/>
        <end position="219"/>
    </location>
</feature>
<name>A0A6L3ZHY0_9FLAO</name>
<dbReference type="Gene3D" id="2.40.50.100">
    <property type="match status" value="1"/>
</dbReference>
<comment type="caution">
    <text evidence="3">The sequence shown here is derived from an EMBL/GenBank/DDBJ whole genome shotgun (WGS) entry which is preliminary data.</text>
</comment>
<dbReference type="Gene3D" id="2.40.30.170">
    <property type="match status" value="1"/>
</dbReference>
<keyword evidence="4" id="KW-1185">Reference proteome</keyword>
<sequence>MKKETIIIRSILGGVAIAAAAGLFSNYLASQAEPPAKRSSAPTKGVLVERANPSTTPFQLQVYGKIEAYERIELFAEVSGVLQSTNPAFLEGNAFRKGQTLLRIEDSEATASLMSQRSTYINTLTQVLPDIKLDYPDLFEAWQNYLASIDLDKNTPAPPAVDNSQAKIFLTSKGVYSAYHNLKSSEERLDKYHIRAPFSGVVTQSSIRPGTLVRIGQPMGTFINPSVFELEVSLSLQYLDLLQEGNKVMLSSPDIDGEWEGTINRINKGLDANSQTVKAYIRLKGSTLREGMYLSGVLQGVNLKDVVSVNRRLIFDNNHLWTVEDSSLVKRRVEVVEFTENEALVRGLNAGELLVTEPVPGAFTGMPVTYSEEL</sequence>
<gene>
    <name evidence="3" type="ORF">F8C82_13190</name>
</gene>
<evidence type="ECO:0000256" key="1">
    <source>
        <dbReference type="ARBA" id="ARBA00009477"/>
    </source>
</evidence>
<dbReference type="Proteomes" id="UP000484164">
    <property type="component" value="Unassembled WGS sequence"/>
</dbReference>
<dbReference type="Pfam" id="PF25917">
    <property type="entry name" value="BSH_RND"/>
    <property type="match status" value="1"/>
</dbReference>
<dbReference type="SUPFAM" id="SSF111369">
    <property type="entry name" value="HlyD-like secretion proteins"/>
    <property type="match status" value="1"/>
</dbReference>
<reference evidence="3 4" key="1">
    <citation type="submission" date="2019-10" db="EMBL/GenBank/DDBJ databases">
        <title>Genome sequence of Phaeocystidibacter marisrubri JCM30614 (type strain).</title>
        <authorList>
            <person name="Bowman J.P."/>
        </authorList>
    </citation>
    <scope>NUCLEOTIDE SEQUENCE [LARGE SCALE GENOMIC DNA]</scope>
    <source>
        <strain evidence="3 4">JCM 30614</strain>
    </source>
</reference>
<dbReference type="RefSeq" id="WP_151694057.1">
    <property type="nucleotide sequence ID" value="NZ_BMGX01000001.1"/>
</dbReference>
<organism evidence="3 4">
    <name type="scientific">Phaeocystidibacter marisrubri</name>
    <dbReference type="NCBI Taxonomy" id="1577780"/>
    <lineage>
        <taxon>Bacteria</taxon>
        <taxon>Pseudomonadati</taxon>
        <taxon>Bacteroidota</taxon>
        <taxon>Flavobacteriia</taxon>
        <taxon>Flavobacteriales</taxon>
        <taxon>Phaeocystidibacteraceae</taxon>
        <taxon>Phaeocystidibacter</taxon>
    </lineage>
</organism>
<proteinExistence type="inferred from homology"/>
<accession>A0A6L3ZHY0</accession>
<protein>
    <submittedName>
        <fullName evidence="3">Efflux RND transporter periplasmic adaptor subunit</fullName>
    </submittedName>
</protein>
<dbReference type="NCBIfam" id="TIGR01730">
    <property type="entry name" value="RND_mfp"/>
    <property type="match status" value="1"/>
</dbReference>
<dbReference type="PANTHER" id="PTHR30469">
    <property type="entry name" value="MULTIDRUG RESISTANCE PROTEIN MDTA"/>
    <property type="match status" value="1"/>
</dbReference>
<evidence type="ECO:0000313" key="3">
    <source>
        <dbReference type="EMBL" id="KAB2816629.1"/>
    </source>
</evidence>
<dbReference type="InterPro" id="IPR058625">
    <property type="entry name" value="MdtA-like_BSH"/>
</dbReference>
<dbReference type="OrthoDB" id="1114717at2"/>
<dbReference type="EMBL" id="WBVQ01000002">
    <property type="protein sequence ID" value="KAB2816629.1"/>
    <property type="molecule type" value="Genomic_DNA"/>
</dbReference>
<dbReference type="GO" id="GO:0015562">
    <property type="term" value="F:efflux transmembrane transporter activity"/>
    <property type="evidence" value="ECO:0007669"/>
    <property type="project" value="TreeGrafter"/>
</dbReference>
<dbReference type="AlphaFoldDB" id="A0A6L3ZHY0"/>